<dbReference type="GO" id="GO:0005975">
    <property type="term" value="P:carbohydrate metabolic process"/>
    <property type="evidence" value="ECO:0007669"/>
    <property type="project" value="InterPro"/>
</dbReference>
<dbReference type="PANTHER" id="PTHR31047">
    <property type="entry name" value="MEIOTICALLY UP-REGULATED GENE 157 PROTEIN"/>
    <property type="match status" value="1"/>
</dbReference>
<name>A0A6A9V0Q2_9ACTN</name>
<dbReference type="InterPro" id="IPR008313">
    <property type="entry name" value="GH125"/>
</dbReference>
<dbReference type="InterPro" id="IPR012341">
    <property type="entry name" value="6hp_glycosidase-like_sf"/>
</dbReference>
<comment type="caution">
    <text evidence="1">The sequence shown here is derived from an EMBL/GenBank/DDBJ whole genome shotgun (WGS) entry which is preliminary data.</text>
</comment>
<sequence length="433" mass="47711">MTEIDVVGVRPDLLARVSDEVRDAFGDDGPRVAEVFERIMRDNLASVTERLDDGTAFILTGDIPAMWLRDSAAQVRPYLVLAGEDPALADLLVGVLRRQLEFLVLDPYANAFKRGPEPSAHADDRTVLRPEIWERKYEVDSLCFPLDLAHRLWQVTGRADVLDSRFAAAAEAVVDLWTLEQDHSRSAYRFERFDCPPTDTLTRDGLGEPVGWTGMTWSGFRPSDDACRYNYNVPGNMFAHAVLGQLAELADAGLLDPGLGERAGALREQIGGGIEQFGRVAHPEAGEVYAYEVDGLGNALLMDDANMPSLLSAPLSGYLAVDDPRYLATRRLLLSEHNPYYYSGSAAAGIGSPHTPEGYVWPIALAVQGLTDPDPEGKRRLVRLLCDTTAGTGMMHEGFHCDDPARFTREWFSWANAMFCELVLDVAGRRLPG</sequence>
<keyword evidence="2" id="KW-1185">Reference proteome</keyword>
<dbReference type="SUPFAM" id="SSF48208">
    <property type="entry name" value="Six-hairpin glycosidases"/>
    <property type="match status" value="1"/>
</dbReference>
<gene>
    <name evidence="1" type="ORF">GC722_07055</name>
</gene>
<evidence type="ECO:0000313" key="2">
    <source>
        <dbReference type="Proteomes" id="UP000435304"/>
    </source>
</evidence>
<organism evidence="1 2">
    <name type="scientific">Auraticoccus cholistanensis</name>
    <dbReference type="NCBI Taxonomy" id="2656650"/>
    <lineage>
        <taxon>Bacteria</taxon>
        <taxon>Bacillati</taxon>
        <taxon>Actinomycetota</taxon>
        <taxon>Actinomycetes</taxon>
        <taxon>Propionibacteriales</taxon>
        <taxon>Propionibacteriaceae</taxon>
        <taxon>Auraticoccus</taxon>
    </lineage>
</organism>
<dbReference type="RefSeq" id="WP_156609312.1">
    <property type="nucleotide sequence ID" value="NZ_WPCU01000005.1"/>
</dbReference>
<dbReference type="EMBL" id="WPCU01000005">
    <property type="protein sequence ID" value="MVA75780.1"/>
    <property type="molecule type" value="Genomic_DNA"/>
</dbReference>
<dbReference type="Gene3D" id="1.50.10.10">
    <property type="match status" value="1"/>
</dbReference>
<protein>
    <submittedName>
        <fullName evidence="1">Metal-independent alpha-mannosidase</fullName>
    </submittedName>
</protein>
<dbReference type="PIRSF" id="PIRSF028846">
    <property type="entry name" value="UCP028846"/>
    <property type="match status" value="1"/>
</dbReference>
<dbReference type="Pfam" id="PF06824">
    <property type="entry name" value="Glyco_hydro_125"/>
    <property type="match status" value="1"/>
</dbReference>
<proteinExistence type="predicted"/>
<dbReference type="SMART" id="SM01149">
    <property type="entry name" value="DUF1237"/>
    <property type="match status" value="1"/>
</dbReference>
<dbReference type="Proteomes" id="UP000435304">
    <property type="component" value="Unassembled WGS sequence"/>
</dbReference>
<accession>A0A6A9V0Q2</accession>
<reference evidence="1 2" key="1">
    <citation type="submission" date="2019-12" db="EMBL/GenBank/DDBJ databases">
        <title>Auraticoccus cholistani sp. nov., an actinomycete isolated from soil of Cholistan desert.</title>
        <authorList>
            <person name="Cheema M.T."/>
        </authorList>
    </citation>
    <scope>NUCLEOTIDE SEQUENCE [LARGE SCALE GENOMIC DNA]</scope>
    <source>
        <strain evidence="1 2">F435</strain>
    </source>
</reference>
<evidence type="ECO:0000313" key="1">
    <source>
        <dbReference type="EMBL" id="MVA75780.1"/>
    </source>
</evidence>
<dbReference type="PANTHER" id="PTHR31047:SF0">
    <property type="entry name" value="MEIOTICALLY UP-REGULATED GENE 157 PROTEIN"/>
    <property type="match status" value="1"/>
</dbReference>
<dbReference type="InterPro" id="IPR008928">
    <property type="entry name" value="6-hairpin_glycosidase_sf"/>
</dbReference>
<dbReference type="AlphaFoldDB" id="A0A6A9V0Q2"/>